<dbReference type="Gene3D" id="1.25.40.10">
    <property type="entry name" value="Tetratricopeptide repeat domain"/>
    <property type="match status" value="1"/>
</dbReference>
<dbReference type="Proteomes" id="UP000038009">
    <property type="component" value="Unassembled WGS sequence"/>
</dbReference>
<gene>
    <name evidence="3" type="ORF">ABL78_1300</name>
</gene>
<dbReference type="OrthoDB" id="185373at2759"/>
<feature type="compositionally biased region" description="Low complexity" evidence="2">
    <location>
        <begin position="382"/>
        <end position="401"/>
    </location>
</feature>
<evidence type="ECO:0000313" key="3">
    <source>
        <dbReference type="EMBL" id="KPI89532.1"/>
    </source>
</evidence>
<dbReference type="EMBL" id="LJSK01000021">
    <property type="protein sequence ID" value="KPI89532.1"/>
    <property type="molecule type" value="Genomic_DNA"/>
</dbReference>
<proteinExistence type="predicted"/>
<accession>A0A0N1I2C5</accession>
<comment type="caution">
    <text evidence="3">The sequence shown here is derived from an EMBL/GenBank/DDBJ whole genome shotgun (WGS) entry which is preliminary data.</text>
</comment>
<name>A0A0N1I2C5_LEPSE</name>
<keyword evidence="1" id="KW-0677">Repeat</keyword>
<feature type="region of interest" description="Disordered" evidence="2">
    <location>
        <begin position="64"/>
        <end position="87"/>
    </location>
</feature>
<organism evidence="3 4">
    <name type="scientific">Leptomonas seymouri</name>
    <dbReference type="NCBI Taxonomy" id="5684"/>
    <lineage>
        <taxon>Eukaryota</taxon>
        <taxon>Discoba</taxon>
        <taxon>Euglenozoa</taxon>
        <taxon>Kinetoplastea</taxon>
        <taxon>Metakinetoplastina</taxon>
        <taxon>Trypanosomatida</taxon>
        <taxon>Trypanosomatidae</taxon>
        <taxon>Leishmaniinae</taxon>
        <taxon>Leptomonas</taxon>
    </lineage>
</organism>
<dbReference type="OMA" id="SLKCDIG"/>
<sequence length="768" mass="84289">MNACVTRRISQPASLCTSGMRAIGSYAVQLPILRARCTTPSIGVTFSAATRTPRRWKHVKSAALPLDSSPPLPSADAAASPNGPSTGSSTIALSTTLGVLQRFVQQRDYEGCSAYYEQHFDPSRQHFIEDFCKGFVADARDALLTLMRVYTNMGRIDKVREVLSVGLRDLAAVNVHSTSPLRYAALIYHDGTAMKETVGGVSTPGSGEASAQLQASLRLPTASFTFAPSVATGKDGVESSAADTPLTEHRTSLLNASLFNAYLEALTRRNKFSVNEVSFLLEQMKAAGVERDALTYHYLVELHVRAGYDPTGLWEEMKALEPPLPPLPATVQTLLLRVVPTTSDPAFAVDVTRAALRFGTAVMDKRMLSEMAEQWLMGSARATSSGSTSSSSSSDAQRNGSSGRGSGNTPAQAARLHLSTASSSATQYPPEYILWLMLELELRCVLEKASFTQYVQRHHLTELLLRCAKCTDAATAEQVLALMDRHALPKSADVLALVIWCWSQSLLIEKTLDLIEWMVSKGFLDQEDCFRKAYIDSLRYTMEQHYLMTFADALSTPALAERALAHLHARRQRGEVVTAHSLDLVVLSLARVGEDRRALQLVSTYESRWGVSPRTNTFNALLVGCSRHRSTMLHRVVYRTMVNSGIVANAFTFRVLIRQAVVSGNIDEAAAYLEEVTRHPGLRVEVEMILPILERAARVGDVETVNRMSEYSLKCDIGIDGGVLRSVMQQLTEAGQNVEVLKGQLPLHEALRSRSKTGRQRARNEVLL</sequence>
<dbReference type="PANTHER" id="PTHR47447">
    <property type="entry name" value="OS03G0856100 PROTEIN"/>
    <property type="match status" value="1"/>
</dbReference>
<reference evidence="3 4" key="1">
    <citation type="journal article" date="2015" name="PLoS Pathog.">
        <title>Leptomonas seymouri: Adaptations to the Dixenous Life Cycle Analyzed by Genome Sequencing, Transcriptome Profiling and Co-infection with Leishmania donovani.</title>
        <authorList>
            <person name="Kraeva N."/>
            <person name="Butenko A."/>
            <person name="Hlavacova J."/>
            <person name="Kostygov A."/>
            <person name="Myskova J."/>
            <person name="Grybchuk D."/>
            <person name="Lestinova T."/>
            <person name="Votypka J."/>
            <person name="Volf P."/>
            <person name="Opperdoes F."/>
            <person name="Flegontov P."/>
            <person name="Lukes J."/>
            <person name="Yurchenko V."/>
        </authorList>
    </citation>
    <scope>NUCLEOTIDE SEQUENCE [LARGE SCALE GENOMIC DNA]</scope>
    <source>
        <strain evidence="3 4">ATCC 30220</strain>
    </source>
</reference>
<protein>
    <recommendedName>
        <fullName evidence="5">Pentacotripeptide-repeat region of PRORP domain-containing protein</fullName>
    </recommendedName>
</protein>
<evidence type="ECO:0000313" key="4">
    <source>
        <dbReference type="Proteomes" id="UP000038009"/>
    </source>
</evidence>
<dbReference type="AlphaFoldDB" id="A0A0N1I2C5"/>
<feature type="region of interest" description="Disordered" evidence="2">
    <location>
        <begin position="382"/>
        <end position="422"/>
    </location>
</feature>
<dbReference type="PANTHER" id="PTHR47447:SF23">
    <property type="entry name" value="PENTACOTRIPEPTIDE-REPEAT REGION OF PRORP DOMAIN-CONTAINING PROTEIN"/>
    <property type="match status" value="1"/>
</dbReference>
<keyword evidence="4" id="KW-1185">Reference proteome</keyword>
<evidence type="ECO:0008006" key="5">
    <source>
        <dbReference type="Google" id="ProtNLM"/>
    </source>
</evidence>
<evidence type="ECO:0000256" key="2">
    <source>
        <dbReference type="SAM" id="MobiDB-lite"/>
    </source>
</evidence>
<dbReference type="InterPro" id="IPR011990">
    <property type="entry name" value="TPR-like_helical_dom_sf"/>
</dbReference>
<evidence type="ECO:0000256" key="1">
    <source>
        <dbReference type="ARBA" id="ARBA00022737"/>
    </source>
</evidence>
<dbReference type="VEuPathDB" id="TriTrypDB:Lsey_0021_0010"/>